<evidence type="ECO:0000313" key="2">
    <source>
        <dbReference type="EMBL" id="EEV18657.1"/>
    </source>
</evidence>
<name>C8PF29_9BACT</name>
<dbReference type="eggNOG" id="ENOG5030SWB">
    <property type="taxonomic scope" value="Bacteria"/>
</dbReference>
<evidence type="ECO:0000256" key="1">
    <source>
        <dbReference type="SAM" id="Phobius"/>
    </source>
</evidence>
<organism evidence="2 3">
    <name type="scientific">Campylobacter gracilis RM3268</name>
    <dbReference type="NCBI Taxonomy" id="553220"/>
    <lineage>
        <taxon>Bacteria</taxon>
        <taxon>Pseudomonadati</taxon>
        <taxon>Campylobacterota</taxon>
        <taxon>Epsilonproteobacteria</taxon>
        <taxon>Campylobacterales</taxon>
        <taxon>Campylobacteraceae</taxon>
        <taxon>Campylobacter</taxon>
    </lineage>
</organism>
<dbReference type="OrthoDB" id="5363549at2"/>
<keyword evidence="1" id="KW-0812">Transmembrane</keyword>
<dbReference type="Proteomes" id="UP000005709">
    <property type="component" value="Unassembled WGS sequence"/>
</dbReference>
<protein>
    <submittedName>
        <fullName evidence="2">Uncharacterized protein</fullName>
    </submittedName>
</protein>
<keyword evidence="1" id="KW-0472">Membrane</keyword>
<dbReference type="AlphaFoldDB" id="C8PF29"/>
<reference evidence="2 3" key="1">
    <citation type="submission" date="2009-07" db="EMBL/GenBank/DDBJ databases">
        <authorList>
            <person name="Madupu R."/>
            <person name="Sebastian Y."/>
            <person name="Durkin A.S."/>
            <person name="Torralba M."/>
            <person name="Methe B."/>
            <person name="Sutton G.G."/>
            <person name="Strausberg R.L."/>
            <person name="Nelson K.E."/>
        </authorList>
    </citation>
    <scope>NUCLEOTIDE SEQUENCE [LARGE SCALE GENOMIC DNA]</scope>
    <source>
        <strain evidence="2 3">RM3268</strain>
    </source>
</reference>
<accession>C8PF29</accession>
<keyword evidence="3" id="KW-1185">Reference proteome</keyword>
<keyword evidence="1" id="KW-1133">Transmembrane helix</keyword>
<feature type="transmembrane region" description="Helical" evidence="1">
    <location>
        <begin position="6"/>
        <end position="24"/>
    </location>
</feature>
<sequence length="119" mass="13802">MDLNTIIILGLCVVIFLMFFVIYFKDKQADKKFERFDQVLTDAMQENYLLKKKVEELKEMIDSGGKVAPNIDINAIADVIDETIEQRLDVVPTMIDERVEKQIRPLLDQLKELIGSVRK</sequence>
<dbReference type="RefSeq" id="WP_005869739.1">
    <property type="nucleotide sequence ID" value="NZ_ACYG01000009.1"/>
</dbReference>
<evidence type="ECO:0000313" key="3">
    <source>
        <dbReference type="Proteomes" id="UP000005709"/>
    </source>
</evidence>
<comment type="caution">
    <text evidence="2">The sequence shown here is derived from an EMBL/GenBank/DDBJ whole genome shotgun (WGS) entry which is preliminary data.</text>
</comment>
<dbReference type="STRING" id="824.CGRAC_0327"/>
<gene>
    <name evidence="2" type="ORF">CAMGR0001_2670</name>
</gene>
<proteinExistence type="predicted"/>
<dbReference type="EMBL" id="ACYG01000009">
    <property type="protein sequence ID" value="EEV18657.1"/>
    <property type="molecule type" value="Genomic_DNA"/>
</dbReference>